<feature type="transmembrane region" description="Helical" evidence="7">
    <location>
        <begin position="203"/>
        <end position="223"/>
    </location>
</feature>
<dbReference type="NCBIfam" id="NF009525">
    <property type="entry name" value="PRK12887.1"/>
    <property type="match status" value="1"/>
</dbReference>
<protein>
    <recommendedName>
        <fullName evidence="10">Homogentisate solanesyltransferase</fullName>
    </recommendedName>
</protein>
<evidence type="ECO:0000256" key="5">
    <source>
        <dbReference type="ARBA" id="ARBA00022989"/>
    </source>
</evidence>
<dbReference type="CDD" id="cd13960">
    <property type="entry name" value="PT_UbiA_HPT1"/>
    <property type="match status" value="1"/>
</dbReference>
<keyword evidence="5 7" id="KW-1133">Transmembrane helix</keyword>
<feature type="transmembrane region" description="Helical" evidence="7">
    <location>
        <begin position="151"/>
        <end position="172"/>
    </location>
</feature>
<comment type="caution">
    <text evidence="8">The sequence shown here is derived from an EMBL/GenBank/DDBJ whole genome shotgun (WGS) entry which is preliminary data.</text>
</comment>
<dbReference type="PANTHER" id="PTHR43009:SF7">
    <property type="entry name" value="HOMOGENTISATE GERANYLGERANYLTRANSFERASE, CHLOROPLASTIC"/>
    <property type="match status" value="1"/>
</dbReference>
<gene>
    <name evidence="8" type="ORF">GAYE_SCF55G6301</name>
</gene>
<accession>A0AAV9ILS8</accession>
<dbReference type="GO" id="GO:0004659">
    <property type="term" value="F:prenyltransferase activity"/>
    <property type="evidence" value="ECO:0007669"/>
    <property type="project" value="InterPro"/>
</dbReference>
<name>A0AAV9ILS8_9RHOD</name>
<evidence type="ECO:0000256" key="7">
    <source>
        <dbReference type="SAM" id="Phobius"/>
    </source>
</evidence>
<organism evidence="8 9">
    <name type="scientific">Galdieria yellowstonensis</name>
    <dbReference type="NCBI Taxonomy" id="3028027"/>
    <lineage>
        <taxon>Eukaryota</taxon>
        <taxon>Rhodophyta</taxon>
        <taxon>Bangiophyceae</taxon>
        <taxon>Galdieriales</taxon>
        <taxon>Galdieriaceae</taxon>
        <taxon>Galdieria</taxon>
    </lineage>
</organism>
<dbReference type="Gene3D" id="1.10.357.140">
    <property type="entry name" value="UbiA prenyltransferase"/>
    <property type="match status" value="1"/>
</dbReference>
<dbReference type="AlphaFoldDB" id="A0AAV9ILS8"/>
<dbReference type="InterPro" id="IPR044502">
    <property type="entry name" value="AtHST-like"/>
</dbReference>
<comment type="subcellular location">
    <subcellularLocation>
        <location evidence="1">Membrane</location>
        <topology evidence="1">Multi-pass membrane protein</topology>
    </subcellularLocation>
</comment>
<keyword evidence="9" id="KW-1185">Reference proteome</keyword>
<evidence type="ECO:0000256" key="2">
    <source>
        <dbReference type="ARBA" id="ARBA00005985"/>
    </source>
</evidence>
<feature type="transmembrane region" description="Helical" evidence="7">
    <location>
        <begin position="178"/>
        <end position="196"/>
    </location>
</feature>
<evidence type="ECO:0000256" key="3">
    <source>
        <dbReference type="ARBA" id="ARBA00022679"/>
    </source>
</evidence>
<dbReference type="GO" id="GO:0016020">
    <property type="term" value="C:membrane"/>
    <property type="evidence" value="ECO:0007669"/>
    <property type="project" value="UniProtKB-SubCell"/>
</dbReference>
<sequence length="361" mass="40978">MRRYCNDKCIAFSIHGLIHKTHLRNALLKRSYWKYSILLPCCTSRKRVIHMTSNGHGTNAPQLNGSLEAIYKFSRPHTVRGTLLAAISGCLRAILEGGFFVSKSLVFRAILGVVALILGNVFIVGINQVYDIEVDKVNKPFLPLAAQQMEVPFAWLLVVSSGIVGVAITRLYFSRLIFYLYIAGLGCGALYSVPPFRWRRWPWMAAITISFVRGFLLNFGVYHATKSALGIPFQWNPVILFTACFMTIYACVIALAKDLPDVQGDKQYRVETFAARMGVDKVVRLVVALLLFDYIFAILTALVAPAGTFRRHIMLWTHIGFALWWIQESKRVQTNSKPSLLQFYRSIWNLFYAEYCVLPFL</sequence>
<keyword evidence="4 7" id="KW-0812">Transmembrane</keyword>
<dbReference type="Proteomes" id="UP001300502">
    <property type="component" value="Unassembled WGS sequence"/>
</dbReference>
<dbReference type="PANTHER" id="PTHR43009">
    <property type="entry name" value="HOMOGENTISATE SOLANESYLTRANSFERASE, CHLOROPLASTIC"/>
    <property type="match status" value="1"/>
</dbReference>
<reference evidence="8 9" key="1">
    <citation type="submission" date="2022-07" db="EMBL/GenBank/DDBJ databases">
        <title>Genome-wide signatures of adaptation to extreme environments.</title>
        <authorList>
            <person name="Cho C.H."/>
            <person name="Yoon H.S."/>
        </authorList>
    </citation>
    <scope>NUCLEOTIDE SEQUENCE [LARGE SCALE GENOMIC DNA]</scope>
    <source>
        <strain evidence="8 9">108.79 E11</strain>
    </source>
</reference>
<comment type="similarity">
    <text evidence="2">Belongs to the UbiA prenyltransferase family.</text>
</comment>
<evidence type="ECO:0008006" key="10">
    <source>
        <dbReference type="Google" id="ProtNLM"/>
    </source>
</evidence>
<feature type="transmembrane region" description="Helical" evidence="7">
    <location>
        <begin position="282"/>
        <end position="303"/>
    </location>
</feature>
<dbReference type="InterPro" id="IPR000537">
    <property type="entry name" value="UbiA_prenyltransferase"/>
</dbReference>
<keyword evidence="3" id="KW-0808">Transferase</keyword>
<dbReference type="EMBL" id="JANCYU010000063">
    <property type="protein sequence ID" value="KAK4528360.1"/>
    <property type="molecule type" value="Genomic_DNA"/>
</dbReference>
<feature type="transmembrane region" description="Helical" evidence="7">
    <location>
        <begin position="107"/>
        <end position="130"/>
    </location>
</feature>
<feature type="transmembrane region" description="Helical" evidence="7">
    <location>
        <begin position="235"/>
        <end position="256"/>
    </location>
</feature>
<proteinExistence type="inferred from homology"/>
<dbReference type="InterPro" id="IPR044878">
    <property type="entry name" value="UbiA_sf"/>
</dbReference>
<dbReference type="Pfam" id="PF01040">
    <property type="entry name" value="UbiA"/>
    <property type="match status" value="1"/>
</dbReference>
<evidence type="ECO:0000313" key="8">
    <source>
        <dbReference type="EMBL" id="KAK4528360.1"/>
    </source>
</evidence>
<evidence type="ECO:0000256" key="6">
    <source>
        <dbReference type="ARBA" id="ARBA00023136"/>
    </source>
</evidence>
<evidence type="ECO:0000256" key="1">
    <source>
        <dbReference type="ARBA" id="ARBA00004141"/>
    </source>
</evidence>
<evidence type="ECO:0000313" key="9">
    <source>
        <dbReference type="Proteomes" id="UP001300502"/>
    </source>
</evidence>
<keyword evidence="6 7" id="KW-0472">Membrane</keyword>
<evidence type="ECO:0000256" key="4">
    <source>
        <dbReference type="ARBA" id="ARBA00022692"/>
    </source>
</evidence>